<dbReference type="RefSeq" id="WP_154790680.1">
    <property type="nucleotide sequence ID" value="NZ_WMBB01000013.1"/>
</dbReference>
<sequence length="131" mass="13904">MDSQAAYKARLDETYQPELIALAERFGPSVKIINTGGGCMAIEAALGNVPGTDHPLQLIVTTVDNGLAEDRDGILHWYACLYDVSEADDALADGHDVESLDTAYNLALSHLRDGVPASEDLCACLSAPSLD</sequence>
<comment type="caution">
    <text evidence="1">The sequence shown here is derived from an EMBL/GenBank/DDBJ whole genome shotgun (WGS) entry which is preliminary data.</text>
</comment>
<organism evidence="1 2">
    <name type="scientific">Nocardia aurantiaca</name>
    <dbReference type="NCBI Taxonomy" id="2675850"/>
    <lineage>
        <taxon>Bacteria</taxon>
        <taxon>Bacillati</taxon>
        <taxon>Actinomycetota</taxon>
        <taxon>Actinomycetes</taxon>
        <taxon>Mycobacteriales</taxon>
        <taxon>Nocardiaceae</taxon>
        <taxon>Nocardia</taxon>
    </lineage>
</organism>
<evidence type="ECO:0000313" key="1">
    <source>
        <dbReference type="EMBL" id="MTE16270.1"/>
    </source>
</evidence>
<dbReference type="AlphaFoldDB" id="A0A6I3L5Q9"/>
<name>A0A6I3L5Q9_9NOCA</name>
<accession>A0A6I3L5Q9</accession>
<reference evidence="1 2" key="1">
    <citation type="submission" date="2019-11" db="EMBL/GenBank/DDBJ databases">
        <title>Nocardia sp. nov. CT2-14 isolated from soil.</title>
        <authorList>
            <person name="Kanchanasin P."/>
            <person name="Tanasupawat S."/>
            <person name="Yuki M."/>
            <person name="Kudo T."/>
        </authorList>
    </citation>
    <scope>NUCLEOTIDE SEQUENCE [LARGE SCALE GENOMIC DNA]</scope>
    <source>
        <strain evidence="1 2">CT2-14</strain>
    </source>
</reference>
<dbReference type="EMBL" id="WMBB01000013">
    <property type="protein sequence ID" value="MTE16270.1"/>
    <property type="molecule type" value="Genomic_DNA"/>
</dbReference>
<dbReference type="Proteomes" id="UP000432464">
    <property type="component" value="Unassembled WGS sequence"/>
</dbReference>
<evidence type="ECO:0000313" key="2">
    <source>
        <dbReference type="Proteomes" id="UP000432464"/>
    </source>
</evidence>
<keyword evidence="2" id="KW-1185">Reference proteome</keyword>
<proteinExistence type="predicted"/>
<gene>
    <name evidence="1" type="ORF">GLP40_26310</name>
</gene>
<protein>
    <submittedName>
        <fullName evidence="1">Uncharacterized protein</fullName>
    </submittedName>
</protein>